<dbReference type="STRING" id="388408.LAX5112_01197"/>
<accession>A0A0M6ZZS7</accession>
<evidence type="ECO:0000313" key="2">
    <source>
        <dbReference type="Proteomes" id="UP000053235"/>
    </source>
</evidence>
<reference evidence="2" key="1">
    <citation type="submission" date="2015-07" db="EMBL/GenBank/DDBJ databases">
        <authorList>
            <person name="Rodrigo-Torres Lidia"/>
            <person name="Arahal R.David."/>
        </authorList>
    </citation>
    <scope>NUCLEOTIDE SEQUENCE [LARGE SCALE GENOMIC DNA]</scope>
    <source>
        <strain evidence="2">CECT 5112</strain>
    </source>
</reference>
<organism evidence="1 2">
    <name type="scientific">Roseibium alexandrii</name>
    <dbReference type="NCBI Taxonomy" id="388408"/>
    <lineage>
        <taxon>Bacteria</taxon>
        <taxon>Pseudomonadati</taxon>
        <taxon>Pseudomonadota</taxon>
        <taxon>Alphaproteobacteria</taxon>
        <taxon>Hyphomicrobiales</taxon>
        <taxon>Stappiaceae</taxon>
        <taxon>Roseibium</taxon>
    </lineage>
</organism>
<name>A0A0M6ZZS7_9HYPH</name>
<dbReference type="Proteomes" id="UP000053235">
    <property type="component" value="Unassembled WGS sequence"/>
</dbReference>
<sequence>MNSFMPEIGDVFGNISAEIISSNGEISHLYHAEDLDNGGLKSRVSEMNDHELLTFISNTAERRLKAEGKTMKAVDFYVAAARCAREVRKEVS</sequence>
<dbReference type="EMBL" id="CXWD01000004">
    <property type="protein sequence ID" value="CTQ67063.1"/>
    <property type="molecule type" value="Genomic_DNA"/>
</dbReference>
<evidence type="ECO:0000313" key="1">
    <source>
        <dbReference type="EMBL" id="CTQ67063.1"/>
    </source>
</evidence>
<gene>
    <name evidence="1" type="ORF">LAX5112_01197</name>
</gene>
<protein>
    <submittedName>
        <fullName evidence="1">Uncharacterized protein</fullName>
    </submittedName>
</protein>
<proteinExistence type="predicted"/>
<keyword evidence="2" id="KW-1185">Reference proteome</keyword>
<dbReference type="AlphaFoldDB" id="A0A0M6ZZS7"/>